<sequence>MTTTPLFLALVAILVVTLGAHLLSAALAALRYRAAPPAGRDDDLPFVSLVRPVCGVDAFDEETLASSFRQDHPHYEVIFCAPSEADAAVPLVRRLIAAHPHVKARLLCGETAISGNPKLNNLYKGYAQALGRRVVMTDSNLLLPRNYLRTLCFTWRSDTGLVSSPPAGIRPGNLWGAVECAFLNGSQGRWQLAADSIGMGFAQGKTLCWDRDILEAGGSLQALGRNLAEDVASTKLVRAQGLRVRLTPTLFAQPIGKRSARAVWDRQLRWSRVRRDGFPLIFVAEIMQGPLIPLAALGVLAGLGAAPLWSIPVLQTVWYGAELALCRKAGWPAGLRDLAAMLVRDALLPALWVATWAGRGITWRGTDMAPAAAE</sequence>
<proteinExistence type="predicted"/>
<evidence type="ECO:0000256" key="7">
    <source>
        <dbReference type="ARBA" id="ARBA00022989"/>
    </source>
</evidence>
<keyword evidence="7" id="KW-1133">Transmembrane helix</keyword>
<protein>
    <submittedName>
        <fullName evidence="9">Ceramide glucosyltransferase</fullName>
    </submittedName>
</protein>
<dbReference type="InterPro" id="IPR025993">
    <property type="entry name" value="Ceramide_glucosylTrfase"/>
</dbReference>
<gene>
    <name evidence="9" type="ORF">GCM10011415_18860</name>
</gene>
<dbReference type="SUPFAM" id="SSF53448">
    <property type="entry name" value="Nucleotide-diphospho-sugar transferases"/>
    <property type="match status" value="1"/>
</dbReference>
<dbReference type="EMBL" id="BMJV01000003">
    <property type="protein sequence ID" value="GGG71275.1"/>
    <property type="molecule type" value="Genomic_DNA"/>
</dbReference>
<evidence type="ECO:0000256" key="6">
    <source>
        <dbReference type="ARBA" id="ARBA00022692"/>
    </source>
</evidence>
<dbReference type="GO" id="GO:0016020">
    <property type="term" value="C:membrane"/>
    <property type="evidence" value="ECO:0007669"/>
    <property type="project" value="UniProtKB-SubCell"/>
</dbReference>
<keyword evidence="10" id="KW-1185">Reference proteome</keyword>
<reference evidence="9" key="1">
    <citation type="journal article" date="2014" name="Int. J. Syst. Evol. Microbiol.">
        <title>Complete genome sequence of Corynebacterium casei LMG S-19264T (=DSM 44701T), isolated from a smear-ripened cheese.</title>
        <authorList>
            <consortium name="US DOE Joint Genome Institute (JGI-PGF)"/>
            <person name="Walter F."/>
            <person name="Albersmeier A."/>
            <person name="Kalinowski J."/>
            <person name="Ruckert C."/>
        </authorList>
    </citation>
    <scope>NUCLEOTIDE SEQUENCE</scope>
    <source>
        <strain evidence="9">CGMCC 1.15762</strain>
    </source>
</reference>
<dbReference type="InterPro" id="IPR029044">
    <property type="entry name" value="Nucleotide-diphossugar_trans"/>
</dbReference>
<evidence type="ECO:0000256" key="5">
    <source>
        <dbReference type="ARBA" id="ARBA00022679"/>
    </source>
</evidence>
<dbReference type="GO" id="GO:0008120">
    <property type="term" value="F:ceramide glucosyltransferase activity"/>
    <property type="evidence" value="ECO:0007669"/>
    <property type="project" value="TreeGrafter"/>
</dbReference>
<dbReference type="GO" id="GO:0006679">
    <property type="term" value="P:glucosylceramide biosynthetic process"/>
    <property type="evidence" value="ECO:0007669"/>
    <property type="project" value="TreeGrafter"/>
</dbReference>
<evidence type="ECO:0000256" key="1">
    <source>
        <dbReference type="ARBA" id="ARBA00004141"/>
    </source>
</evidence>
<keyword evidence="6" id="KW-0812">Transmembrane</keyword>
<dbReference type="Gene3D" id="3.90.550.10">
    <property type="entry name" value="Spore Coat Polysaccharide Biosynthesis Protein SpsA, Chain A"/>
    <property type="match status" value="1"/>
</dbReference>
<dbReference type="PANTHER" id="PTHR12726">
    <property type="entry name" value="CERAMIDE GLUCOSYLTRANSFERASE"/>
    <property type="match status" value="1"/>
</dbReference>
<evidence type="ECO:0000313" key="9">
    <source>
        <dbReference type="EMBL" id="GGG71275.1"/>
    </source>
</evidence>
<comment type="pathway">
    <text evidence="3">Sphingolipid metabolism.</text>
</comment>
<dbReference type="CDD" id="cd02520">
    <property type="entry name" value="Glucosylceramide_synthase"/>
    <property type="match status" value="1"/>
</dbReference>
<keyword evidence="8" id="KW-0472">Membrane</keyword>
<keyword evidence="5" id="KW-0808">Transferase</keyword>
<evidence type="ECO:0000256" key="2">
    <source>
        <dbReference type="ARBA" id="ARBA00004760"/>
    </source>
</evidence>
<evidence type="ECO:0000313" key="10">
    <source>
        <dbReference type="Proteomes" id="UP000617145"/>
    </source>
</evidence>
<comment type="subcellular location">
    <subcellularLocation>
        <location evidence="1">Membrane</location>
        <topology evidence="1">Multi-pass membrane protein</topology>
    </subcellularLocation>
</comment>
<evidence type="ECO:0000256" key="8">
    <source>
        <dbReference type="ARBA" id="ARBA00023136"/>
    </source>
</evidence>
<dbReference type="RefSeq" id="WP_188789969.1">
    <property type="nucleotide sequence ID" value="NZ_BMJV01000003.1"/>
</dbReference>
<comment type="pathway">
    <text evidence="2">Lipid metabolism; sphingolipid metabolism.</text>
</comment>
<accession>A0A8J2ZJ68</accession>
<comment type="caution">
    <text evidence="9">The sequence shown here is derived from an EMBL/GenBank/DDBJ whole genome shotgun (WGS) entry which is preliminary data.</text>
</comment>
<dbReference type="PANTHER" id="PTHR12726:SF0">
    <property type="entry name" value="CERAMIDE GLUCOSYLTRANSFERASE"/>
    <property type="match status" value="1"/>
</dbReference>
<evidence type="ECO:0000256" key="4">
    <source>
        <dbReference type="ARBA" id="ARBA00022676"/>
    </source>
</evidence>
<evidence type="ECO:0000256" key="3">
    <source>
        <dbReference type="ARBA" id="ARBA00004991"/>
    </source>
</evidence>
<name>A0A8J2ZJ68_9RHOB</name>
<dbReference type="Proteomes" id="UP000617145">
    <property type="component" value="Unassembled WGS sequence"/>
</dbReference>
<dbReference type="Pfam" id="PF13506">
    <property type="entry name" value="Glyco_transf_21"/>
    <property type="match status" value="1"/>
</dbReference>
<keyword evidence="4" id="KW-0328">Glycosyltransferase</keyword>
<dbReference type="AlphaFoldDB" id="A0A8J2ZJ68"/>
<organism evidence="9 10">
    <name type="scientific">Salipiger pallidus</name>
    <dbReference type="NCBI Taxonomy" id="1775170"/>
    <lineage>
        <taxon>Bacteria</taxon>
        <taxon>Pseudomonadati</taxon>
        <taxon>Pseudomonadota</taxon>
        <taxon>Alphaproteobacteria</taxon>
        <taxon>Rhodobacterales</taxon>
        <taxon>Roseobacteraceae</taxon>
        <taxon>Salipiger</taxon>
    </lineage>
</organism>
<reference evidence="9" key="2">
    <citation type="submission" date="2020-09" db="EMBL/GenBank/DDBJ databases">
        <authorList>
            <person name="Sun Q."/>
            <person name="Zhou Y."/>
        </authorList>
    </citation>
    <scope>NUCLEOTIDE SEQUENCE</scope>
    <source>
        <strain evidence="9">CGMCC 1.15762</strain>
    </source>
</reference>